<accession>A0A3R8LWX9</accession>
<name>A0A3R8LWX9_STRSU</name>
<gene>
    <name evidence="1" type="ORF">EI220_08590</name>
</gene>
<feature type="non-terminal residue" evidence="1">
    <location>
        <position position="42"/>
    </location>
</feature>
<dbReference type="Proteomes" id="UP000278566">
    <property type="component" value="Unassembled WGS sequence"/>
</dbReference>
<comment type="caution">
    <text evidence="1">The sequence shown here is derived from an EMBL/GenBank/DDBJ whole genome shotgun (WGS) entry which is preliminary data.</text>
</comment>
<reference evidence="1 2" key="1">
    <citation type="submission" date="2018-11" db="EMBL/GenBank/DDBJ databases">
        <title>Changes in penicillin susceptibility of Streptococcus suis isolates by amino acid alterations in the penicillin-binding protein.</title>
        <authorList>
            <person name="Niemann L."/>
            <person name="Eichhorn I."/>
        </authorList>
    </citation>
    <scope>NUCLEOTIDE SEQUENCE [LARGE SCALE GENOMIC DNA]</scope>
    <source>
        <strain evidence="1 2">IMT40738</strain>
    </source>
</reference>
<proteinExistence type="predicted"/>
<evidence type="ECO:0000313" key="2">
    <source>
        <dbReference type="Proteomes" id="UP000278566"/>
    </source>
</evidence>
<protein>
    <submittedName>
        <fullName evidence="1">ISL3 family transposase</fullName>
    </submittedName>
</protein>
<organism evidence="1 2">
    <name type="scientific">Streptococcus suis</name>
    <dbReference type="NCBI Taxonomy" id="1307"/>
    <lineage>
        <taxon>Bacteria</taxon>
        <taxon>Bacillati</taxon>
        <taxon>Bacillota</taxon>
        <taxon>Bacilli</taxon>
        <taxon>Lactobacillales</taxon>
        <taxon>Streptococcaceae</taxon>
        <taxon>Streptococcus</taxon>
    </lineage>
</organism>
<dbReference type="EMBL" id="RRZO01000042">
    <property type="protein sequence ID" value="RRN49812.1"/>
    <property type="molecule type" value="Genomic_DNA"/>
</dbReference>
<dbReference type="AlphaFoldDB" id="A0A3R8LWX9"/>
<evidence type="ECO:0000313" key="1">
    <source>
        <dbReference type="EMBL" id="RRN49812.1"/>
    </source>
</evidence>
<sequence length="42" mass="4951">MEQLYHTTELIGIKDKNIKILFVLKHQTHLEIRAKLDYDSPG</sequence>